<sequence>MSVLLLLPGFDLGARDFRRCLASLEVNLPGEPVILGGLGSWSARHAEAFGVAVAEIDLRRLDPAITQIALIAANDQDPIVTVVTSSLGERAGRTSLFRFSLAHPYFRARLEPLSIPDYRKIYPAWEAHAFNRLSPTGTDFFYYFPYGYLFRELGVGPLNEFGMRIAQDPSDLRDRAPDHKLVILYGGSAAWSLDCLHTEMMTHRLELRLRAWTEAQAGRPRFTVVNMGQHGNVVLNEILNQILFADELKPDIVIGHDGFNDMCYGVVNDTALLSQHKICYQNNLEGWSQLLHNSQNRPVTGEGERVINMRNSPQAVINAYLFRKRQLADLVTAKGGKFLWGLQPFMGSKGALHPDEAAYHASHRPYETPLGNGFQNMKMLFDQISERMDRLDADIVNVHRAFHAFGADEYLFADNVHLSPEGEERIAGLYFDVITSKVDSGAWFAA</sequence>
<evidence type="ECO:0000313" key="1">
    <source>
        <dbReference type="EMBL" id="MFD2234170.1"/>
    </source>
</evidence>
<organism evidence="1 2">
    <name type="scientific">Phaeospirillum tilakii</name>
    <dbReference type="NCBI Taxonomy" id="741673"/>
    <lineage>
        <taxon>Bacteria</taxon>
        <taxon>Pseudomonadati</taxon>
        <taxon>Pseudomonadota</taxon>
        <taxon>Alphaproteobacteria</taxon>
        <taxon>Rhodospirillales</taxon>
        <taxon>Rhodospirillaceae</taxon>
        <taxon>Phaeospirillum</taxon>
    </lineage>
</organism>
<dbReference type="Gene3D" id="3.40.50.1110">
    <property type="entry name" value="SGNH hydrolase"/>
    <property type="match status" value="1"/>
</dbReference>
<accession>A0ABW5CA76</accession>
<reference evidence="2" key="1">
    <citation type="journal article" date="2019" name="Int. J. Syst. Evol. Microbiol.">
        <title>The Global Catalogue of Microorganisms (GCM) 10K type strain sequencing project: providing services to taxonomists for standard genome sequencing and annotation.</title>
        <authorList>
            <consortium name="The Broad Institute Genomics Platform"/>
            <consortium name="The Broad Institute Genome Sequencing Center for Infectious Disease"/>
            <person name="Wu L."/>
            <person name="Ma J."/>
        </authorList>
    </citation>
    <scope>NUCLEOTIDE SEQUENCE [LARGE SCALE GENOMIC DNA]</scope>
    <source>
        <strain evidence="2">KCTC 15012</strain>
    </source>
</reference>
<dbReference type="RefSeq" id="WP_377316120.1">
    <property type="nucleotide sequence ID" value="NZ_JBHUIY010000017.1"/>
</dbReference>
<comment type="caution">
    <text evidence="1">The sequence shown here is derived from an EMBL/GenBank/DDBJ whole genome shotgun (WGS) entry which is preliminary data.</text>
</comment>
<keyword evidence="2" id="KW-1185">Reference proteome</keyword>
<evidence type="ECO:0008006" key="3">
    <source>
        <dbReference type="Google" id="ProtNLM"/>
    </source>
</evidence>
<dbReference type="EMBL" id="JBHUIY010000017">
    <property type="protein sequence ID" value="MFD2234170.1"/>
    <property type="molecule type" value="Genomic_DNA"/>
</dbReference>
<proteinExistence type="predicted"/>
<dbReference type="Proteomes" id="UP001597296">
    <property type="component" value="Unassembled WGS sequence"/>
</dbReference>
<evidence type="ECO:0000313" key="2">
    <source>
        <dbReference type="Proteomes" id="UP001597296"/>
    </source>
</evidence>
<name>A0ABW5CA76_9PROT</name>
<dbReference type="SUPFAM" id="SSF52266">
    <property type="entry name" value="SGNH hydrolase"/>
    <property type="match status" value="1"/>
</dbReference>
<protein>
    <recommendedName>
        <fullName evidence="3">SGNH hydrolase-type esterase domain-containing protein</fullName>
    </recommendedName>
</protein>
<dbReference type="InterPro" id="IPR036514">
    <property type="entry name" value="SGNH_hydro_sf"/>
</dbReference>
<gene>
    <name evidence="1" type="ORF">ACFSNB_10155</name>
</gene>